<dbReference type="GeneID" id="592577"/>
<feature type="region of interest" description="Disordered" evidence="1">
    <location>
        <begin position="140"/>
        <end position="294"/>
    </location>
</feature>
<reference evidence="3" key="1">
    <citation type="submission" date="2015-02" db="EMBL/GenBank/DDBJ databases">
        <title>Genome sequencing for Strongylocentrotus purpuratus.</title>
        <authorList>
            <person name="Murali S."/>
            <person name="Liu Y."/>
            <person name="Vee V."/>
            <person name="English A."/>
            <person name="Wang M."/>
            <person name="Skinner E."/>
            <person name="Han Y."/>
            <person name="Muzny D.M."/>
            <person name="Worley K.C."/>
            <person name="Gibbs R.A."/>
        </authorList>
    </citation>
    <scope>NUCLEOTIDE SEQUENCE</scope>
</reference>
<sequence length="294" mass="32424">MAAATDSRRTSAVAESMASRPYTDATWMTQSGTHPMGKGQILFTGPSGIRDYKVNVVTDDRMVGIGTMSQEGTSDLQYIWRGAPGAPPPRRRSQWVGEVGWFIPPYHDTKNTLSGNQIQLKVFRKAQEEKYTHRFQEPWYLAPNDPDYKQNFPFTQGSKRNWRAPGQQRSAEQLPPRPHTSFHSNDSRLPNVNNNAPPSSRPFTVQPPSSESISRPASGQSAHSYSAHSYTPPGSRPGSGGGHESAYSSRSRGSQSTLRSRGSSQTSHPSRRRITPAATSVSSVYRAPTSDPDY</sequence>
<dbReference type="InterPro" id="IPR027814">
    <property type="entry name" value="DUF4562"/>
</dbReference>
<evidence type="ECO:0007829" key="4">
    <source>
        <dbReference type="PDB" id="8SNB"/>
    </source>
</evidence>
<protein>
    <submittedName>
        <fullName evidence="2">Uncharacterized protein</fullName>
    </submittedName>
</protein>
<dbReference type="PANTHER" id="PTHR34833">
    <property type="entry name" value="GENE, 17359-RELATED"/>
    <property type="match status" value="1"/>
</dbReference>
<feature type="compositionally biased region" description="Polar residues" evidence="1">
    <location>
        <begin position="181"/>
        <end position="229"/>
    </location>
</feature>
<dbReference type="PANTHER" id="PTHR34833:SF1">
    <property type="entry name" value="GENE, 17359-RELATED"/>
    <property type="match status" value="1"/>
</dbReference>
<dbReference type="PDB" id="8SNB">
    <property type="method" value="EM"/>
    <property type="resolution" value="3.30 A"/>
    <property type="chains" value="9V/9W=1-294"/>
</dbReference>
<feature type="compositionally biased region" description="Low complexity" evidence="1">
    <location>
        <begin position="248"/>
        <end position="267"/>
    </location>
</feature>
<evidence type="ECO:0000313" key="2">
    <source>
        <dbReference type="EnsemblMetazoa" id="XP_797184"/>
    </source>
</evidence>
<accession>A0A7M7RHI6</accession>
<dbReference type="RefSeq" id="XP_797184.1">
    <property type="nucleotide sequence ID" value="XM_792091.5"/>
</dbReference>
<keyword evidence="3" id="KW-1185">Reference proteome</keyword>
<proteinExistence type="evidence at protein level"/>
<dbReference type="EMDB" id="EMD-40619"/>
<dbReference type="OrthoDB" id="6140842at2759"/>
<dbReference type="Pfam" id="PF15123">
    <property type="entry name" value="DUF4562"/>
    <property type="match status" value="1"/>
</dbReference>
<dbReference type="AlphaFoldDB" id="A0A7M7RHI6"/>
<dbReference type="InParanoid" id="A0A7M7RHI6"/>
<dbReference type="KEGG" id="spu:592577"/>
<organism evidence="2 3">
    <name type="scientific">Strongylocentrotus purpuratus</name>
    <name type="common">Purple sea urchin</name>
    <dbReference type="NCBI Taxonomy" id="7668"/>
    <lineage>
        <taxon>Eukaryota</taxon>
        <taxon>Metazoa</taxon>
        <taxon>Echinodermata</taxon>
        <taxon>Eleutherozoa</taxon>
        <taxon>Echinozoa</taxon>
        <taxon>Echinoidea</taxon>
        <taxon>Euechinoidea</taxon>
        <taxon>Echinacea</taxon>
        <taxon>Camarodonta</taxon>
        <taxon>Echinidea</taxon>
        <taxon>Strongylocentrotidae</taxon>
        <taxon>Strongylocentrotus</taxon>
    </lineage>
</organism>
<keyword evidence="4" id="KW-0002">3D-structure</keyword>
<dbReference type="EnsemblMetazoa" id="XM_792091">
    <property type="protein sequence ID" value="XP_797184"/>
    <property type="gene ID" value="LOC592577"/>
</dbReference>
<dbReference type="Proteomes" id="UP000007110">
    <property type="component" value="Unassembled WGS sequence"/>
</dbReference>
<evidence type="ECO:0000256" key="1">
    <source>
        <dbReference type="SAM" id="MobiDB-lite"/>
    </source>
</evidence>
<reference evidence="2" key="2">
    <citation type="submission" date="2021-01" db="UniProtKB">
        <authorList>
            <consortium name="EnsemblMetazoa"/>
        </authorList>
    </citation>
    <scope>IDENTIFICATION</scope>
</reference>
<reference evidence="4" key="3">
    <citation type="journal article" date="2023" name="Cell">
        <title>Structural specializations of the sperm tail.</title>
        <authorList>
            <person name="Leung M.R."/>
            <person name="Zeng J."/>
            <person name="Wang X."/>
            <person name="Roelofs M.C."/>
            <person name="Huang W."/>
            <person name="Zenezini Chiozzi R."/>
            <person name="Hevler J.F."/>
            <person name="Heck A.J.R."/>
            <person name="Dutcher S.K."/>
            <person name="Brown A."/>
            <person name="Zhang R."/>
            <person name="Zeev-Ben-Mordehai T."/>
        </authorList>
    </citation>
    <scope>STRUCTURE BY ELECTRON MICROSCOPY (3.30 ANGSTROMS)</scope>
</reference>
<name>A0A7M7RHI6_STRPU</name>
<evidence type="ECO:0000313" key="3">
    <source>
        <dbReference type="Proteomes" id="UP000007110"/>
    </source>
</evidence>